<dbReference type="InterPro" id="IPR004408">
    <property type="entry name" value="Biotin_CoA_COase_ligase"/>
</dbReference>
<dbReference type="SUPFAM" id="SSF55681">
    <property type="entry name" value="Class II aaRS and biotin synthetases"/>
    <property type="match status" value="1"/>
</dbReference>
<accession>A0A0D0IYR0</accession>
<organism evidence="3 4">
    <name type="scientific">Prevotella pectinovora</name>
    <dbReference type="NCBI Taxonomy" id="1602169"/>
    <lineage>
        <taxon>Bacteria</taxon>
        <taxon>Pseudomonadati</taxon>
        <taxon>Bacteroidota</taxon>
        <taxon>Bacteroidia</taxon>
        <taxon>Bacteroidales</taxon>
        <taxon>Prevotellaceae</taxon>
        <taxon>Prevotella</taxon>
    </lineage>
</organism>
<gene>
    <name evidence="3" type="ORF">ST44_01015</name>
</gene>
<dbReference type="STRING" id="1602171.ST44_01015"/>
<evidence type="ECO:0000256" key="1">
    <source>
        <dbReference type="ARBA" id="ARBA00022598"/>
    </source>
</evidence>
<dbReference type="EMBL" id="JXQK01000015">
    <property type="protein sequence ID" value="KIP64771.1"/>
    <property type="molecule type" value="Genomic_DNA"/>
</dbReference>
<evidence type="ECO:0000313" key="4">
    <source>
        <dbReference type="Proteomes" id="UP000032046"/>
    </source>
</evidence>
<reference evidence="3 4" key="1">
    <citation type="submission" date="2015-01" db="EMBL/GenBank/DDBJ databases">
        <title>Comparative genomics of non-oral Prevotella species.</title>
        <authorList>
            <person name="Accetto T."/>
            <person name="Nograsek B."/>
            <person name="Avgustin G."/>
        </authorList>
    </citation>
    <scope>NUCLEOTIDE SEQUENCE [LARGE SCALE GENOMIC DNA]</scope>
    <source>
        <strain evidence="3 4">P5-119</strain>
    </source>
</reference>
<dbReference type="Gene3D" id="3.30.930.10">
    <property type="entry name" value="Bira Bifunctional Protein, Domain 2"/>
    <property type="match status" value="1"/>
</dbReference>
<comment type="caution">
    <text evidence="3">The sequence shown here is derived from an EMBL/GenBank/DDBJ whole genome shotgun (WGS) entry which is preliminary data.</text>
</comment>
<keyword evidence="4" id="KW-1185">Reference proteome</keyword>
<evidence type="ECO:0000259" key="2">
    <source>
        <dbReference type="PROSITE" id="PS51733"/>
    </source>
</evidence>
<dbReference type="CDD" id="cd16442">
    <property type="entry name" value="BPL"/>
    <property type="match status" value="1"/>
</dbReference>
<dbReference type="GO" id="GO:0005737">
    <property type="term" value="C:cytoplasm"/>
    <property type="evidence" value="ECO:0007669"/>
    <property type="project" value="TreeGrafter"/>
</dbReference>
<dbReference type="PANTHER" id="PTHR12835:SF5">
    <property type="entry name" value="BIOTIN--PROTEIN LIGASE"/>
    <property type="match status" value="1"/>
</dbReference>
<keyword evidence="1" id="KW-0436">Ligase</keyword>
<protein>
    <recommendedName>
        <fullName evidence="2">BPL/LPL catalytic domain-containing protein</fullName>
    </recommendedName>
</protein>
<dbReference type="PROSITE" id="PS51733">
    <property type="entry name" value="BPL_LPL_CATALYTIC"/>
    <property type="match status" value="1"/>
</dbReference>
<dbReference type="Proteomes" id="UP000032046">
    <property type="component" value="Unassembled WGS sequence"/>
</dbReference>
<sequence length="270" mass="30657">MKVIELDSVDSTNRYLHDYDGEEGELMTVVVSRNQTAGRGHGDNKWESEDGKNLTFSVKVHPENLPANSQYVMLEAMALAIRSALDAEVKSVRSWSMLEDYDFMFGRSVASGTDCRGFTIKWPNDIYWDDLKISGTLSECEINSSGVKSCIIGSGINVNQREFVSDAPNPVSLSQIMRRTVPLKKVFEAVLAKFEHYLAIVNAGEYAKLKEEYMGVLYRRYGSYGYIDGDGEFYARIEDVGQNGHIMLRRDDGMLSEYEFKEVKFKLKQR</sequence>
<dbReference type="InterPro" id="IPR045864">
    <property type="entry name" value="aa-tRNA-synth_II/BPL/LPL"/>
</dbReference>
<dbReference type="Pfam" id="PF03099">
    <property type="entry name" value="BPL_LplA_LipB"/>
    <property type="match status" value="1"/>
</dbReference>
<feature type="domain" description="BPL/LPL catalytic" evidence="2">
    <location>
        <begin position="1"/>
        <end position="202"/>
    </location>
</feature>
<name>A0A0D0IYR0_9BACT</name>
<dbReference type="PANTHER" id="PTHR12835">
    <property type="entry name" value="BIOTIN PROTEIN LIGASE"/>
    <property type="match status" value="1"/>
</dbReference>
<dbReference type="AlphaFoldDB" id="A0A0D0IYR0"/>
<proteinExistence type="predicted"/>
<dbReference type="InterPro" id="IPR004143">
    <property type="entry name" value="BPL_LPL_catalytic"/>
</dbReference>
<evidence type="ECO:0000313" key="3">
    <source>
        <dbReference type="EMBL" id="KIP64771.1"/>
    </source>
</evidence>
<dbReference type="GO" id="GO:0004077">
    <property type="term" value="F:biotin--[biotin carboxyl-carrier protein] ligase activity"/>
    <property type="evidence" value="ECO:0007669"/>
    <property type="project" value="InterPro"/>
</dbReference>